<evidence type="ECO:0000313" key="6">
    <source>
        <dbReference type="EMBL" id="TWS23067.1"/>
    </source>
</evidence>
<proteinExistence type="predicted"/>
<evidence type="ECO:0000256" key="4">
    <source>
        <dbReference type="ARBA" id="ARBA00023163"/>
    </source>
</evidence>
<reference evidence="6 7" key="1">
    <citation type="submission" date="2019-06" db="EMBL/GenBank/DDBJ databases">
        <authorList>
            <person name="Teng J.L.L."/>
            <person name="Lee H.H."/>
            <person name="Lau S.K.P."/>
            <person name="Woo P.C.Y."/>
        </authorList>
    </citation>
    <scope>NUCLEOTIDE SEQUENCE [LARGE SCALE GENOMIC DNA]</scope>
    <source>
        <strain evidence="6 7">HKU70</strain>
    </source>
</reference>
<name>A0A5C5RJB3_9ACTN</name>
<dbReference type="InterPro" id="IPR014710">
    <property type="entry name" value="RmlC-like_jellyroll"/>
</dbReference>
<dbReference type="Gene3D" id="2.60.120.10">
    <property type="entry name" value="Jelly Rolls"/>
    <property type="match status" value="1"/>
</dbReference>
<protein>
    <submittedName>
        <fullName evidence="6">AraC family transcriptional regulator</fullName>
    </submittedName>
</protein>
<evidence type="ECO:0000259" key="5">
    <source>
        <dbReference type="PROSITE" id="PS01124"/>
    </source>
</evidence>
<dbReference type="InterPro" id="IPR020449">
    <property type="entry name" value="Tscrpt_reg_AraC-type_HTH"/>
</dbReference>
<keyword evidence="4" id="KW-0804">Transcription</keyword>
<dbReference type="OrthoDB" id="241790at2"/>
<keyword evidence="3" id="KW-0010">Activator</keyword>
<dbReference type="InterPro" id="IPR009057">
    <property type="entry name" value="Homeodomain-like_sf"/>
</dbReference>
<keyword evidence="1" id="KW-0805">Transcription regulation</keyword>
<dbReference type="GO" id="GO:0043565">
    <property type="term" value="F:sequence-specific DNA binding"/>
    <property type="evidence" value="ECO:0007669"/>
    <property type="project" value="InterPro"/>
</dbReference>
<dbReference type="Pfam" id="PF12852">
    <property type="entry name" value="Cupin_6"/>
    <property type="match status" value="1"/>
</dbReference>
<dbReference type="SUPFAM" id="SSF46689">
    <property type="entry name" value="Homeodomain-like"/>
    <property type="match status" value="2"/>
</dbReference>
<evidence type="ECO:0000256" key="3">
    <source>
        <dbReference type="ARBA" id="ARBA00023159"/>
    </source>
</evidence>
<evidence type="ECO:0000256" key="1">
    <source>
        <dbReference type="ARBA" id="ARBA00023015"/>
    </source>
</evidence>
<dbReference type="Pfam" id="PF12833">
    <property type="entry name" value="HTH_18"/>
    <property type="match status" value="1"/>
</dbReference>
<dbReference type="PROSITE" id="PS00041">
    <property type="entry name" value="HTH_ARAC_FAMILY_1"/>
    <property type="match status" value="1"/>
</dbReference>
<keyword evidence="2" id="KW-0238">DNA-binding</keyword>
<dbReference type="Gene3D" id="1.10.10.60">
    <property type="entry name" value="Homeodomain-like"/>
    <property type="match status" value="2"/>
</dbReference>
<dbReference type="PANTHER" id="PTHR46796">
    <property type="entry name" value="HTH-TYPE TRANSCRIPTIONAL ACTIVATOR RHAS-RELATED"/>
    <property type="match status" value="1"/>
</dbReference>
<reference evidence="6 7" key="2">
    <citation type="submission" date="2019-08" db="EMBL/GenBank/DDBJ databases">
        <title>Tsukamurella conjunctivitidis sp. nov., Tsukamurella assacharolytica sp. nov. and Tsukamurella sputae sp. nov. isolated from patients with conjunctivitis, bacteraemia (lymphoma) and respiratory infection (sputum) in Hong Kong.</title>
        <authorList>
            <person name="Fok K.M.N."/>
            <person name="Fong J.Y.H."/>
        </authorList>
    </citation>
    <scope>NUCLEOTIDE SEQUENCE [LARGE SCALE GENOMIC DNA]</scope>
    <source>
        <strain evidence="6 7">HKU70</strain>
    </source>
</reference>
<keyword evidence="7" id="KW-1185">Reference proteome</keyword>
<evidence type="ECO:0000313" key="7">
    <source>
        <dbReference type="Proteomes" id="UP000319792"/>
    </source>
</evidence>
<dbReference type="InterPro" id="IPR032783">
    <property type="entry name" value="AraC_lig"/>
</dbReference>
<dbReference type="RefSeq" id="WP_146436178.1">
    <property type="nucleotide sequence ID" value="NZ_VIGV01000005.1"/>
</dbReference>
<dbReference type="SMART" id="SM00342">
    <property type="entry name" value="HTH_ARAC"/>
    <property type="match status" value="1"/>
</dbReference>
<evidence type="ECO:0000256" key="2">
    <source>
        <dbReference type="ARBA" id="ARBA00023125"/>
    </source>
</evidence>
<dbReference type="CDD" id="cd02208">
    <property type="entry name" value="cupin_RmlC-like"/>
    <property type="match status" value="1"/>
</dbReference>
<dbReference type="InterPro" id="IPR018062">
    <property type="entry name" value="HTH_AraC-typ_CS"/>
</dbReference>
<dbReference type="InterPro" id="IPR037923">
    <property type="entry name" value="HTH-like"/>
</dbReference>
<dbReference type="PANTHER" id="PTHR46796:SF7">
    <property type="entry name" value="ARAC FAMILY TRANSCRIPTIONAL REGULATOR"/>
    <property type="match status" value="1"/>
</dbReference>
<feature type="domain" description="HTH araC/xylS-type" evidence="5">
    <location>
        <begin position="187"/>
        <end position="285"/>
    </location>
</feature>
<dbReference type="SUPFAM" id="SSF51215">
    <property type="entry name" value="Regulatory protein AraC"/>
    <property type="match status" value="1"/>
</dbReference>
<dbReference type="Proteomes" id="UP000319792">
    <property type="component" value="Unassembled WGS sequence"/>
</dbReference>
<dbReference type="InterPro" id="IPR018060">
    <property type="entry name" value="HTH_AraC"/>
</dbReference>
<dbReference type="AlphaFoldDB" id="A0A5C5RJB3"/>
<gene>
    <name evidence="6" type="ORF">FK268_16915</name>
</gene>
<organism evidence="6 7">
    <name type="scientific">Tsukamurella sputi</name>
    <dbReference type="NCBI Taxonomy" id="2591848"/>
    <lineage>
        <taxon>Bacteria</taxon>
        <taxon>Bacillati</taxon>
        <taxon>Actinomycetota</taxon>
        <taxon>Actinomycetes</taxon>
        <taxon>Mycobacteriales</taxon>
        <taxon>Tsukamurellaceae</taxon>
        <taxon>Tsukamurella</taxon>
    </lineage>
</organism>
<dbReference type="GO" id="GO:0003700">
    <property type="term" value="F:DNA-binding transcription factor activity"/>
    <property type="evidence" value="ECO:0007669"/>
    <property type="project" value="InterPro"/>
</dbReference>
<dbReference type="PROSITE" id="PS01124">
    <property type="entry name" value="HTH_ARAC_FAMILY_2"/>
    <property type="match status" value="1"/>
</dbReference>
<comment type="caution">
    <text evidence="6">The sequence shown here is derived from an EMBL/GenBank/DDBJ whole genome shotgun (WGS) entry which is preliminary data.</text>
</comment>
<dbReference type="InterPro" id="IPR050204">
    <property type="entry name" value="AraC_XylS_family_regulators"/>
</dbReference>
<dbReference type="PRINTS" id="PR00032">
    <property type="entry name" value="HTHARAC"/>
</dbReference>
<dbReference type="EMBL" id="VIGV01000005">
    <property type="protein sequence ID" value="TWS23067.1"/>
    <property type="molecule type" value="Genomic_DNA"/>
</dbReference>
<sequence>MTAPGMSPLDGSVDALSDLLDLIRLHGDDLALQRSTDGLELRHHGDRMLYLVQEGTVRLTVDDGDRIDLVPGDLALLATGAAHGLRAPDGGTWMSGRIVIEERSAATLFEVLPATIVLHGTEPGYEWLPIAAGLLAVELDDPSAGSRAMVSRLLDLLFIRALRAWSARDDAPRIAGWLTAALDRPLGPALTAMHRNPERPWTVDDLAATACMSRAAFAARFGRLMGESPGRYLAQLRLRLAAERLASTAAPVGEIGHAVGYASEPAFSRAFAREYGASPRDWRDASRHPQP</sequence>
<accession>A0A5C5RJB3</accession>